<keyword evidence="4" id="KW-0410">Iron transport</keyword>
<dbReference type="InterPro" id="IPR036942">
    <property type="entry name" value="Beta-barrel_TonB_sf"/>
</dbReference>
<evidence type="ECO:0000256" key="13">
    <source>
        <dbReference type="SAM" id="MobiDB-lite"/>
    </source>
</evidence>
<evidence type="ECO:0000256" key="1">
    <source>
        <dbReference type="ARBA" id="ARBA00004571"/>
    </source>
</evidence>
<evidence type="ECO:0000256" key="4">
    <source>
        <dbReference type="ARBA" id="ARBA00022496"/>
    </source>
</evidence>
<dbReference type="Pfam" id="PF00593">
    <property type="entry name" value="TonB_dep_Rec_b-barrel"/>
    <property type="match status" value="1"/>
</dbReference>
<evidence type="ECO:0000259" key="16">
    <source>
        <dbReference type="Pfam" id="PF07715"/>
    </source>
</evidence>
<dbReference type="Gene3D" id="2.170.130.10">
    <property type="entry name" value="TonB-dependent receptor, plug domain"/>
    <property type="match status" value="1"/>
</dbReference>
<keyword evidence="5" id="KW-0812">Transmembrane</keyword>
<dbReference type="AlphaFoldDB" id="A0AB74UL72"/>
<dbReference type="InterPro" id="IPR000531">
    <property type="entry name" value="Beta-barrel_TonB"/>
</dbReference>
<keyword evidence="3" id="KW-1134">Transmembrane beta strand</keyword>
<keyword evidence="8" id="KW-0406">Ion transport</keyword>
<feature type="signal peptide" evidence="14">
    <location>
        <begin position="1"/>
        <end position="29"/>
    </location>
</feature>
<dbReference type="PANTHER" id="PTHR32552:SF89">
    <property type="entry name" value="CATECHOLATE SIDEROPHORE RECEPTOR FIU"/>
    <property type="match status" value="1"/>
</dbReference>
<evidence type="ECO:0000256" key="10">
    <source>
        <dbReference type="ARBA" id="ARBA00023136"/>
    </source>
</evidence>
<gene>
    <name evidence="17" type="ORF">ACFYG5_12205</name>
</gene>
<protein>
    <submittedName>
        <fullName evidence="17">TonB-dependent receptor</fullName>
    </submittedName>
</protein>
<feature type="region of interest" description="Disordered" evidence="13">
    <location>
        <begin position="29"/>
        <end position="57"/>
    </location>
</feature>
<evidence type="ECO:0000313" key="17">
    <source>
        <dbReference type="EMBL" id="XIA17328.1"/>
    </source>
</evidence>
<reference evidence="17" key="1">
    <citation type="submission" date="2024-10" db="EMBL/GenBank/DDBJ databases">
        <authorList>
            <person name="Lesea H.P."/>
            <person name="Kuehl J.V."/>
            <person name="Chandonia J.-M."/>
        </authorList>
    </citation>
    <scope>NUCLEOTIDE SEQUENCE</scope>
    <source>
        <strain evidence="17">FW102-FHT14D07</strain>
    </source>
</reference>
<accession>A0AB74UL72</accession>
<dbReference type="InterPro" id="IPR039426">
    <property type="entry name" value="TonB-dep_rcpt-like"/>
</dbReference>
<feature type="chain" id="PRO_5044495808" evidence="14">
    <location>
        <begin position="30"/>
        <end position="851"/>
    </location>
</feature>
<evidence type="ECO:0000256" key="14">
    <source>
        <dbReference type="SAM" id="SignalP"/>
    </source>
</evidence>
<keyword evidence="17" id="KW-0675">Receptor</keyword>
<keyword evidence="11" id="KW-0998">Cell outer membrane</keyword>
<keyword evidence="9 12" id="KW-0798">TonB box</keyword>
<dbReference type="GO" id="GO:0015344">
    <property type="term" value="F:siderophore uptake transmembrane transporter activity"/>
    <property type="evidence" value="ECO:0007669"/>
    <property type="project" value="TreeGrafter"/>
</dbReference>
<evidence type="ECO:0000256" key="6">
    <source>
        <dbReference type="ARBA" id="ARBA00022729"/>
    </source>
</evidence>
<feature type="domain" description="TonB-dependent receptor plug" evidence="16">
    <location>
        <begin position="77"/>
        <end position="184"/>
    </location>
</feature>
<proteinExistence type="inferred from homology"/>
<dbReference type="GO" id="GO:0009279">
    <property type="term" value="C:cell outer membrane"/>
    <property type="evidence" value="ECO:0007669"/>
    <property type="project" value="UniProtKB-SubCell"/>
</dbReference>
<evidence type="ECO:0000256" key="5">
    <source>
        <dbReference type="ARBA" id="ARBA00022692"/>
    </source>
</evidence>
<comment type="similarity">
    <text evidence="12">Belongs to the TonB-dependent receptor family.</text>
</comment>
<dbReference type="SUPFAM" id="SSF56935">
    <property type="entry name" value="Porins"/>
    <property type="match status" value="1"/>
</dbReference>
<evidence type="ECO:0000256" key="9">
    <source>
        <dbReference type="ARBA" id="ARBA00023077"/>
    </source>
</evidence>
<dbReference type="InterPro" id="IPR037066">
    <property type="entry name" value="Plug_dom_sf"/>
</dbReference>
<dbReference type="Gene3D" id="2.40.170.20">
    <property type="entry name" value="TonB-dependent receptor, beta-barrel domain"/>
    <property type="match status" value="1"/>
</dbReference>
<organism evidence="17">
    <name type="scientific">Rhodanobacter sp. FW102-FHT14D07</name>
    <dbReference type="NCBI Taxonomy" id="3351462"/>
    <lineage>
        <taxon>Bacteria</taxon>
        <taxon>Pseudomonadati</taxon>
        <taxon>Pseudomonadota</taxon>
        <taxon>Gammaproteobacteria</taxon>
        <taxon>Lysobacterales</taxon>
        <taxon>Rhodanobacteraceae</taxon>
        <taxon>Rhodanobacter</taxon>
    </lineage>
</organism>
<name>A0AB74UL72_9GAMM</name>
<evidence type="ECO:0000256" key="7">
    <source>
        <dbReference type="ARBA" id="ARBA00023004"/>
    </source>
</evidence>
<evidence type="ECO:0000256" key="2">
    <source>
        <dbReference type="ARBA" id="ARBA00022448"/>
    </source>
</evidence>
<keyword evidence="7" id="KW-0408">Iron</keyword>
<keyword evidence="6 14" id="KW-0732">Signal</keyword>
<evidence type="ECO:0000259" key="15">
    <source>
        <dbReference type="Pfam" id="PF00593"/>
    </source>
</evidence>
<evidence type="ECO:0000256" key="3">
    <source>
        <dbReference type="ARBA" id="ARBA00022452"/>
    </source>
</evidence>
<evidence type="ECO:0000256" key="8">
    <source>
        <dbReference type="ARBA" id="ARBA00023065"/>
    </source>
</evidence>
<feature type="domain" description="TonB-dependent receptor-like beta-barrel" evidence="15">
    <location>
        <begin position="370"/>
        <end position="810"/>
    </location>
</feature>
<dbReference type="InterPro" id="IPR012910">
    <property type="entry name" value="Plug_dom"/>
</dbReference>
<dbReference type="PANTHER" id="PTHR32552">
    <property type="entry name" value="FERRICHROME IRON RECEPTOR-RELATED"/>
    <property type="match status" value="1"/>
</dbReference>
<evidence type="ECO:0000256" key="11">
    <source>
        <dbReference type="ARBA" id="ARBA00023237"/>
    </source>
</evidence>
<dbReference type="RefSeq" id="WP_395116758.1">
    <property type="nucleotide sequence ID" value="NZ_CP170721.1"/>
</dbReference>
<comment type="subcellular location">
    <subcellularLocation>
        <location evidence="1">Cell outer membrane</location>
        <topology evidence="1">Multi-pass membrane protein</topology>
    </subcellularLocation>
</comment>
<dbReference type="Pfam" id="PF07715">
    <property type="entry name" value="Plug"/>
    <property type="match status" value="1"/>
</dbReference>
<keyword evidence="10 12" id="KW-0472">Membrane</keyword>
<sequence>MRSRKQANRRALSTAIAIAVVLMAGAARAQDPSTQTTPSPMAPSADRGKQKPAESTSVTTLNQVVVTGNSAFGGIKKIDASYSITTATREQIKELNPISVADLLKISPGVFPESSGGQTGANIEVAGFPSDSGAPFVTFQMNGSPLFPKWDYFTDAMFRLDDTIDRLEAVQGGPSVLYGNGQPGLIANFILKEGTATPSGSIGLTYGSEGMVRLDGFYGFPVGGKDSGWYGSVGGFWRKSDGVRSPQFPADKGGQLTATLSHDLEHGSIMFYARVLKDKNQFVTDTPIFNPAPGKFSAYPGFSPLTGTFGSDANRRQFLETTPCFTAGCKPGGVNIDMANGEGGDIHILGANLDMYFDNGWSLSDKAFFVAGRMDINAFFSTGDNPTTLGNYIAGAAADFGLPANLAATATYTNGKPADMNENVTVQNPEFIPKKIRSASNEFRLSKELFEGNTLTVGNYTAVYSMDHAEYDGLNQLLQAKSNPNPIVVNLSDGTNNYALTDAQGLFWNANPQSWMAFNESWHATTTAFFVADEWNIGRWRLDGGMRIQHDSIGGRFQHTTSGDLDANPYTVYNNNAEYLADSYDHPSGSRSAPSWTLGANYALSDHMSAYARVNEGVFLPSFDDIVNQGNPPVEKIHNMELGFKYQAPWIYADISVYRRLFHGIPYSIDLPTGQVNLVYGSVTKGVNTQVTITPFEHFSVTLGGNYMDGHYSGYDSCVPYVAQDGSERCDTISGMRLSRQPKFQYRLTPAYVVPTGWGSMKFWLTYESVGNRYGDRLQQQPLGSYHDLAVGAIANIGENWMLTLRGTNITNEIGITEGNARLFGFASGGGVILARSIEGREVNFQVKYKF</sequence>
<evidence type="ECO:0000256" key="12">
    <source>
        <dbReference type="RuleBase" id="RU003357"/>
    </source>
</evidence>
<keyword evidence="2" id="KW-0813">Transport</keyword>
<dbReference type="EMBL" id="CP170721">
    <property type="protein sequence ID" value="XIA17328.1"/>
    <property type="molecule type" value="Genomic_DNA"/>
</dbReference>